<gene>
    <name evidence="2" type="ORF">GLOTRDRAFT_128827</name>
</gene>
<dbReference type="AlphaFoldDB" id="S7Q6B6"/>
<accession>S7Q6B6</accession>
<evidence type="ECO:0000313" key="3">
    <source>
        <dbReference type="Proteomes" id="UP000030669"/>
    </source>
</evidence>
<sequence>MSLAIPAEELGRSQIHIKLSPSGGLPVFRLEPLPSTTSTVNVSRFNVNFHIFKEGSDYNIVVYPSFATTPKPDEGQVAPRPWQSNSMDTPCQSIHTSASPLRSPPSDVSHTDAANIFPDQAASSTQCISPAQRTSVPLGNSSSYRHPVTVPNFDFVLQDRVDPLIQGGFNQQDISGIFGDMMSDSSYTDSSVHAMPTIPFHLDIEPFSSTFTSIIYHSARGPPEVEGKEYI</sequence>
<evidence type="ECO:0000313" key="2">
    <source>
        <dbReference type="EMBL" id="EPQ55606.1"/>
    </source>
</evidence>
<dbReference type="HOGENOM" id="CLU_1199927_0_0_1"/>
<feature type="region of interest" description="Disordered" evidence="1">
    <location>
        <begin position="93"/>
        <end position="112"/>
    </location>
</feature>
<organism evidence="2 3">
    <name type="scientific">Gloeophyllum trabeum (strain ATCC 11539 / FP-39264 / Madison 617)</name>
    <name type="common">Brown rot fungus</name>
    <dbReference type="NCBI Taxonomy" id="670483"/>
    <lineage>
        <taxon>Eukaryota</taxon>
        <taxon>Fungi</taxon>
        <taxon>Dikarya</taxon>
        <taxon>Basidiomycota</taxon>
        <taxon>Agaricomycotina</taxon>
        <taxon>Agaricomycetes</taxon>
        <taxon>Gloeophyllales</taxon>
        <taxon>Gloeophyllaceae</taxon>
        <taxon>Gloeophyllum</taxon>
    </lineage>
</organism>
<feature type="region of interest" description="Disordered" evidence="1">
    <location>
        <begin position="121"/>
        <end position="142"/>
    </location>
</feature>
<reference evidence="2 3" key="1">
    <citation type="journal article" date="2012" name="Science">
        <title>The Paleozoic origin of enzymatic lignin decomposition reconstructed from 31 fungal genomes.</title>
        <authorList>
            <person name="Floudas D."/>
            <person name="Binder M."/>
            <person name="Riley R."/>
            <person name="Barry K."/>
            <person name="Blanchette R.A."/>
            <person name="Henrissat B."/>
            <person name="Martinez A.T."/>
            <person name="Otillar R."/>
            <person name="Spatafora J.W."/>
            <person name="Yadav J.S."/>
            <person name="Aerts A."/>
            <person name="Benoit I."/>
            <person name="Boyd A."/>
            <person name="Carlson A."/>
            <person name="Copeland A."/>
            <person name="Coutinho P.M."/>
            <person name="de Vries R.P."/>
            <person name="Ferreira P."/>
            <person name="Findley K."/>
            <person name="Foster B."/>
            <person name="Gaskell J."/>
            <person name="Glotzer D."/>
            <person name="Gorecki P."/>
            <person name="Heitman J."/>
            <person name="Hesse C."/>
            <person name="Hori C."/>
            <person name="Igarashi K."/>
            <person name="Jurgens J.A."/>
            <person name="Kallen N."/>
            <person name="Kersten P."/>
            <person name="Kohler A."/>
            <person name="Kuees U."/>
            <person name="Kumar T.K.A."/>
            <person name="Kuo A."/>
            <person name="LaButti K."/>
            <person name="Larrondo L.F."/>
            <person name="Lindquist E."/>
            <person name="Ling A."/>
            <person name="Lombard V."/>
            <person name="Lucas S."/>
            <person name="Lundell T."/>
            <person name="Martin R."/>
            <person name="McLaughlin D.J."/>
            <person name="Morgenstern I."/>
            <person name="Morin E."/>
            <person name="Murat C."/>
            <person name="Nagy L.G."/>
            <person name="Nolan M."/>
            <person name="Ohm R.A."/>
            <person name="Patyshakuliyeva A."/>
            <person name="Rokas A."/>
            <person name="Ruiz-Duenas F.J."/>
            <person name="Sabat G."/>
            <person name="Salamov A."/>
            <person name="Samejima M."/>
            <person name="Schmutz J."/>
            <person name="Slot J.C."/>
            <person name="St John F."/>
            <person name="Stenlid J."/>
            <person name="Sun H."/>
            <person name="Sun S."/>
            <person name="Syed K."/>
            <person name="Tsang A."/>
            <person name="Wiebenga A."/>
            <person name="Young D."/>
            <person name="Pisabarro A."/>
            <person name="Eastwood D.C."/>
            <person name="Martin F."/>
            <person name="Cullen D."/>
            <person name="Grigoriev I.V."/>
            <person name="Hibbett D.S."/>
        </authorList>
    </citation>
    <scope>NUCLEOTIDE SEQUENCE [LARGE SCALE GENOMIC DNA]</scope>
    <source>
        <strain evidence="2 3">ATCC 11539</strain>
    </source>
</reference>
<dbReference type="GeneID" id="19301801"/>
<dbReference type="KEGG" id="gtr:GLOTRDRAFT_128827"/>
<protein>
    <submittedName>
        <fullName evidence="2">Uncharacterized protein</fullName>
    </submittedName>
</protein>
<dbReference type="RefSeq" id="XP_007865678.1">
    <property type="nucleotide sequence ID" value="XM_007867487.1"/>
</dbReference>
<keyword evidence="3" id="KW-1185">Reference proteome</keyword>
<name>S7Q6B6_GLOTA</name>
<proteinExistence type="predicted"/>
<evidence type="ECO:0000256" key="1">
    <source>
        <dbReference type="SAM" id="MobiDB-lite"/>
    </source>
</evidence>
<dbReference type="EMBL" id="KB469301">
    <property type="protein sequence ID" value="EPQ55606.1"/>
    <property type="molecule type" value="Genomic_DNA"/>
</dbReference>
<dbReference type="Proteomes" id="UP000030669">
    <property type="component" value="Unassembled WGS sequence"/>
</dbReference>